<evidence type="ECO:0000256" key="8">
    <source>
        <dbReference type="ARBA" id="ARBA00022889"/>
    </source>
</evidence>
<gene>
    <name evidence="18" type="ORF">QTP70_025618</name>
</gene>
<dbReference type="Gene3D" id="2.10.25.10">
    <property type="entry name" value="Laminin"/>
    <property type="match status" value="10"/>
</dbReference>
<feature type="disulfide bond" evidence="14">
    <location>
        <begin position="444"/>
        <end position="453"/>
    </location>
</feature>
<feature type="coiled-coil region" evidence="15">
    <location>
        <begin position="523"/>
        <end position="582"/>
    </location>
</feature>
<dbReference type="Gene3D" id="1.10.287.950">
    <property type="entry name" value="Methyl-accepting chemotaxis protein"/>
    <property type="match status" value="1"/>
</dbReference>
<dbReference type="Pfam" id="PF24973">
    <property type="entry name" value="EGF_LMN_ATRN"/>
    <property type="match status" value="1"/>
</dbReference>
<evidence type="ECO:0000259" key="17">
    <source>
        <dbReference type="PROSITE" id="PS51115"/>
    </source>
</evidence>
<feature type="coiled-coil region" evidence="15">
    <location>
        <begin position="1876"/>
        <end position="1937"/>
    </location>
</feature>
<dbReference type="PROSITE" id="PS00022">
    <property type="entry name" value="EGF_1"/>
    <property type="match status" value="1"/>
</dbReference>
<dbReference type="SUPFAM" id="SSF57196">
    <property type="entry name" value="EGF/Laminin"/>
    <property type="match status" value="8"/>
</dbReference>
<dbReference type="SUPFAM" id="SSF58104">
    <property type="entry name" value="Methyl-accepting chemotaxis protein (MCP) signaling domain"/>
    <property type="match status" value="1"/>
</dbReference>
<keyword evidence="6" id="KW-0677">Repeat</keyword>
<dbReference type="FunFam" id="2.10.25.10:FF:000067">
    <property type="entry name" value="Laminin subunit gamma 1"/>
    <property type="match status" value="1"/>
</dbReference>
<feature type="disulfide bond" evidence="14">
    <location>
        <begin position="230"/>
        <end position="239"/>
    </location>
</feature>
<dbReference type="PANTHER" id="PTHR10574">
    <property type="entry name" value="NETRIN/LAMININ-RELATED"/>
    <property type="match status" value="1"/>
</dbReference>
<keyword evidence="5" id="KW-0732">Signal</keyword>
<dbReference type="PROSITE" id="PS01248">
    <property type="entry name" value="EGF_LAM_1"/>
    <property type="match status" value="5"/>
</dbReference>
<keyword evidence="8" id="KW-0130">Cell adhesion</keyword>
<dbReference type="SMART" id="SM00180">
    <property type="entry name" value="EGF_Lam"/>
    <property type="match status" value="13"/>
</dbReference>
<reference evidence="18" key="1">
    <citation type="submission" date="2023-06" db="EMBL/GenBank/DDBJ databases">
        <title>Male Hemibagrus guttatus genome.</title>
        <authorList>
            <person name="Bian C."/>
        </authorList>
    </citation>
    <scope>NUCLEOTIDE SEQUENCE</scope>
    <source>
        <strain evidence="18">Male_cb2023</strain>
        <tissue evidence="18">Muscle</tissue>
    </source>
</reference>
<comment type="caution">
    <text evidence="14">Lacks conserved residue(s) required for the propagation of feature annotation.</text>
</comment>
<feature type="domain" description="Laminin EGF-like" evidence="16">
    <location>
        <begin position="372"/>
        <end position="422"/>
    </location>
</feature>
<dbReference type="Pfam" id="PF00052">
    <property type="entry name" value="Laminin_B"/>
    <property type="match status" value="2"/>
</dbReference>
<organism evidence="18 19">
    <name type="scientific">Hemibagrus guttatus</name>
    <dbReference type="NCBI Taxonomy" id="175788"/>
    <lineage>
        <taxon>Eukaryota</taxon>
        <taxon>Metazoa</taxon>
        <taxon>Chordata</taxon>
        <taxon>Craniata</taxon>
        <taxon>Vertebrata</taxon>
        <taxon>Euteleostomi</taxon>
        <taxon>Actinopterygii</taxon>
        <taxon>Neopterygii</taxon>
        <taxon>Teleostei</taxon>
        <taxon>Ostariophysi</taxon>
        <taxon>Siluriformes</taxon>
        <taxon>Bagridae</taxon>
        <taxon>Hemibagrus</taxon>
    </lineage>
</organism>
<dbReference type="FunFam" id="2.10.25.10:FF:000174">
    <property type="entry name" value="Laminin subunit gamma-1"/>
    <property type="match status" value="1"/>
</dbReference>
<evidence type="ECO:0000256" key="7">
    <source>
        <dbReference type="ARBA" id="ARBA00022869"/>
    </source>
</evidence>
<dbReference type="Pfam" id="PF00053">
    <property type="entry name" value="EGF_laminin"/>
    <property type="match status" value="12"/>
</dbReference>
<evidence type="ECO:0008006" key="20">
    <source>
        <dbReference type="Google" id="ProtNLM"/>
    </source>
</evidence>
<evidence type="ECO:0000256" key="15">
    <source>
        <dbReference type="SAM" id="Coils"/>
    </source>
</evidence>
<dbReference type="SMART" id="SM00181">
    <property type="entry name" value="EGF"/>
    <property type="match status" value="9"/>
</dbReference>
<dbReference type="InterPro" id="IPR000742">
    <property type="entry name" value="EGF"/>
</dbReference>
<keyword evidence="12 14" id="KW-0424">Laminin EGF-like domain</keyword>
<evidence type="ECO:0000256" key="10">
    <source>
        <dbReference type="ARBA" id="ARBA00023157"/>
    </source>
</evidence>
<feature type="disulfide bond" evidence="14">
    <location>
        <begin position="395"/>
        <end position="404"/>
    </location>
</feature>
<keyword evidence="19" id="KW-1185">Reference proteome</keyword>
<dbReference type="SMART" id="SM00281">
    <property type="entry name" value="LamB"/>
    <property type="match status" value="2"/>
</dbReference>
<keyword evidence="9 15" id="KW-0175">Coiled coil</keyword>
<feature type="domain" description="Laminin EGF-like" evidence="16">
    <location>
        <begin position="1122"/>
        <end position="1167"/>
    </location>
</feature>
<evidence type="ECO:0000313" key="19">
    <source>
        <dbReference type="Proteomes" id="UP001274896"/>
    </source>
</evidence>
<comment type="function">
    <text evidence="1">Binding to cells via a high affinity receptor, laminin is thought to mediate the attachment, migration and organization of cells into tissues during embryonic development by interacting with other extracellular matrix components.</text>
</comment>
<accession>A0AAE0VBJ1</accession>
<dbReference type="PROSITE" id="PS50027">
    <property type="entry name" value="EGF_LAM_2"/>
    <property type="match status" value="5"/>
</dbReference>
<evidence type="ECO:0000256" key="5">
    <source>
        <dbReference type="ARBA" id="ARBA00022729"/>
    </source>
</evidence>
<feature type="domain" description="Laminin IV type A" evidence="17">
    <location>
        <begin position="9"/>
        <end position="177"/>
    </location>
</feature>
<protein>
    <recommendedName>
        <fullName evidence="20">Laminin subunit gamma-1</fullName>
    </recommendedName>
</protein>
<dbReference type="InterPro" id="IPR000034">
    <property type="entry name" value="Laminin_IV"/>
</dbReference>
<dbReference type="CDD" id="cd00055">
    <property type="entry name" value="EGF_Lam"/>
    <property type="match status" value="11"/>
</dbReference>
<dbReference type="PANTHER" id="PTHR10574:SF270">
    <property type="entry name" value="LAMININ SUBUNIT GAMMA-1"/>
    <property type="match status" value="1"/>
</dbReference>
<evidence type="ECO:0000256" key="6">
    <source>
        <dbReference type="ARBA" id="ARBA00022737"/>
    </source>
</evidence>
<dbReference type="FunFam" id="2.10.25.10:FF:000105">
    <property type="entry name" value="laminin subunit gamma-1"/>
    <property type="match status" value="1"/>
</dbReference>
<dbReference type="SMART" id="SM01411">
    <property type="entry name" value="Ephrin_rec_like"/>
    <property type="match status" value="4"/>
</dbReference>
<comment type="subcellular location">
    <subcellularLocation>
        <location evidence="2">Secreted</location>
        <location evidence="2">Extracellular space</location>
        <location evidence="2">Extracellular matrix</location>
        <location evidence="2">Basement membrane</location>
    </subcellularLocation>
</comment>
<dbReference type="InterPro" id="IPR002049">
    <property type="entry name" value="LE_dom"/>
</dbReference>
<dbReference type="FunFam" id="2.10.25.10:FF:000758">
    <property type="entry name" value="Laminin subunit gamma 1"/>
    <property type="match status" value="1"/>
</dbReference>
<feature type="domain" description="Laminin EGF-like" evidence="16">
    <location>
        <begin position="212"/>
        <end position="260"/>
    </location>
</feature>
<dbReference type="PROSITE" id="PS51115">
    <property type="entry name" value="LAMININ_IVA"/>
    <property type="match status" value="2"/>
</dbReference>
<dbReference type="FunFam" id="2.10.25.10:FF:000163">
    <property type="entry name" value="laminin subunit gamma-1"/>
    <property type="match status" value="1"/>
</dbReference>
<dbReference type="EMBL" id="JAUCMX010000005">
    <property type="protein sequence ID" value="KAK3546273.1"/>
    <property type="molecule type" value="Genomic_DNA"/>
</dbReference>
<sequence>MLSFVFFLLGDEGWKGQRRDGSSVPVKWSPSSREISLVSEDYFPMYFVAPDKFLGNHVLSYGQNLTLHFRVERRDARLSAEDVVLEGAGQRVAVPLIAQGNAYPADQMQTFVFRLHHTPDSPWRPELRHAEFQKLLHNLTSIKIRGTYSERSAGYLDNVSLVTAQKGDGEPARWVEKCSCPAGYEGQHCGKCAQGYRRSQPELGQYSPCETCNCNGHSNTCDRITGMCDCKDNTAGMSCERCKDGFYGDATVGSPSDCKPCPCPAGATCATVPKTKEVVCTNCPLGTTGKRCELCDDGFFGNPQGINGQMRPCRACNCNNNIDPNAVGNCDRDSGECLKCIYNTDGFFCDRCKESYYGNALASNPAEKCKSCACSPYGTVDRQKTCMQVTGQCECLPHVTNRDCSACEPGYYNLKSGNGCQRCNCNPIGSTNGQCDIETGQCECQPGVTGQHCERCEVNFFGFSSSGCKPCDCNAEGSRLAQCRDDGRCECLPGFVGNRCDMCEENYFYNRSVSGCQQCPNCYSLVRDKVNQQRQKLHELQNLIDNLGSQDTVSDKAFEDRLKEAEKTIMDLLKEAEASKEVDSDLLDRLRSINNTLTTQWNRLQNIRNTVEDTGNLADKARGRVGETEKLIERARDELDKAKDAISKVDIKIPTTTGDPNNMTLLAEEARSLAEKHKKDADQIEKIAKDANDTSTKAYNLLMKTLDSENKINKDIDDLNKKYNEAKDLAKNLEKQATKIRAEAEEAGDKAMKIYANLTSLPPFDVKSLEDEANKIKKEASDLDKLIDKTEREYNDLREDLRGKENDVRRLLEKGKTEQQTADQLLARADAAKALAEEAAKKGLSTFQEAQDILNNLRDFDKRVNDNKTTAEEALKRIPQINATINAANEKNRQAEAALGNAAADAREAKSKAEDAEKIASNVQKGSAKTKAEAEEAFGGAMKLDNEVKDMMKELADAENELEKKKEEAAQDMMMASMASDNAKEAEENARKAKNSVRTVLNAITDLLSQLGNIDKVDLSKLDQIDRSLNEAKEKMAGSDLDRKLKELNDMAKSQEDMISDYDRQIREIPSSCTCNGKALYCVRDSLGLLCANCQDNTEGRHCESCKEGYYHQTAGERCLPCDCNSVGSEGLGCDSQGQCVCKRGVQGTQCDRCSDGSPITASGCKQQQKKSCFCNGHSSECSAAQGYSVYNIVSTFDQGMEGWRVVTAPSMSPSQVQYHWSPAHHSIEVVSTDVLPVYLSAPARYLGNQALSYGQTLSFVLRLNRGVRYPSASDVVLEGAGLKVAAPLGNMRTVIPCGKKITYSFRLDERPSSRWNPQLSALEFQTLLSNLTAIKIRVTFGEEGRGHLDDVTLVSARLSPGFPASWVEECRCPAGYEGQFCERCAAGYKRRFPGQGVRSQCEPCTCRGGNCDPETGDCYPADETTGGQSCDTGYYSDPEVPGACKKCPCRIGFVCSLIAGTLNVNCKCPPGTTGSQCQKCSDGFYGDPLGESVAQRPCQRCHCNGHLDLNVAGNCDRLTGECFKCTNYTTGFQCEKCLEGFFHSKAGDACQACNCNPKGSIASSCNEQGQCKCKEGFEGQKCVKSKCPSCFDPVKNKIGKFVKKLQQVEALFNNVGTDGVDITNAMEKAIRDAEEMVKMVESEADSLIDAEKSLHAQLLAIGNNQLKGEGKIQDISKIVENVVRQEQHYQREVSDIQKLFNIIRQHLEKAKRDIQSVELPSSDAVPGTNIVSNLIQKASDLADRHTGEAAAVEKTAKSSLLEAEKALALMRTVISGENKVTEQLNGLRSQYEKDIAQVNAMDNQAARLSKAAETESTVALDMLKQISDLEKNLPKAPEDITNLAGKLAGLNQSFGGNMSGFLKLQKQVGVDQEEAVELMNQLKNAQQAQENLLGRANIAKADADKALKLFNSLGNVDEALEKLKGFEAQIDSSKALADEALSRLPIISGIIGKAVANNDKTQDILDKMGEYSDVMATLNKINVSLDNLENLYSSLPSSSNLLKTATTLKGGLEVLNNQADSIRNKLTEEKANAERERNLAEEVNWEASGAYINANNTRDAVGDALKTVNNLLGLIGTPAAVDNKKVTDLENAIATSRRRVETELRPRLRELEDKEAEQRAAIARMINDINTILADIDNLEHIQRTIPDGCYNSPPIERP</sequence>
<evidence type="ECO:0000256" key="4">
    <source>
        <dbReference type="ARBA" id="ARBA00022530"/>
    </source>
</evidence>
<dbReference type="GO" id="GO:0009888">
    <property type="term" value="P:tissue development"/>
    <property type="evidence" value="ECO:0007669"/>
    <property type="project" value="TreeGrafter"/>
</dbReference>
<feature type="disulfide bond" evidence="14">
    <location>
        <begin position="1526"/>
        <end position="1535"/>
    </location>
</feature>
<feature type="disulfide bond" evidence="14">
    <location>
        <begin position="425"/>
        <end position="442"/>
    </location>
</feature>
<keyword evidence="7" id="KW-0084">Basement membrane</keyword>
<feature type="disulfide bond" evidence="14">
    <location>
        <begin position="1142"/>
        <end position="1151"/>
    </location>
</feature>
<proteinExistence type="predicted"/>
<evidence type="ECO:0000256" key="2">
    <source>
        <dbReference type="ARBA" id="ARBA00004302"/>
    </source>
</evidence>
<dbReference type="FunFam" id="2.10.25.10:FF:000769">
    <property type="entry name" value="Laminin subunit gamma-1"/>
    <property type="match status" value="1"/>
</dbReference>
<dbReference type="GO" id="GO:0009887">
    <property type="term" value="P:animal organ morphogenesis"/>
    <property type="evidence" value="ECO:0007669"/>
    <property type="project" value="TreeGrafter"/>
</dbReference>
<name>A0AAE0VBJ1_9TELE</name>
<evidence type="ECO:0000313" key="18">
    <source>
        <dbReference type="EMBL" id="KAK3546273.1"/>
    </source>
</evidence>
<evidence type="ECO:0000256" key="9">
    <source>
        <dbReference type="ARBA" id="ARBA00023054"/>
    </source>
</evidence>
<dbReference type="InterPro" id="IPR050440">
    <property type="entry name" value="Laminin/Netrin_ECM"/>
</dbReference>
<evidence type="ECO:0000256" key="14">
    <source>
        <dbReference type="PROSITE-ProRule" id="PRU00460"/>
    </source>
</evidence>
<dbReference type="FunFam" id="2.10.25.10:FF:000188">
    <property type="entry name" value="Laminin subunit gamma 2"/>
    <property type="match status" value="1"/>
</dbReference>
<feature type="coiled-coil region" evidence="15">
    <location>
        <begin position="2013"/>
        <end position="2044"/>
    </location>
</feature>
<keyword evidence="11" id="KW-0325">Glycoprotein</keyword>
<feature type="domain" description="Laminin EGF-like" evidence="16">
    <location>
        <begin position="1502"/>
        <end position="1553"/>
    </location>
</feature>
<feature type="domain" description="Laminin EGF-like" evidence="16">
    <location>
        <begin position="423"/>
        <end position="470"/>
    </location>
</feature>
<keyword evidence="3" id="KW-0964">Secreted</keyword>
<keyword evidence="4" id="KW-0272">Extracellular matrix</keyword>
<dbReference type="Proteomes" id="UP001274896">
    <property type="component" value="Unassembled WGS sequence"/>
</dbReference>
<evidence type="ECO:0000256" key="1">
    <source>
        <dbReference type="ARBA" id="ARBA00002418"/>
    </source>
</evidence>
<feature type="domain" description="Laminin IV type A" evidence="17">
    <location>
        <begin position="1199"/>
        <end position="1370"/>
    </location>
</feature>
<comment type="subunit">
    <text evidence="13">Laminin is a complex glycoprotein, consisting of three different polypeptide chains (alpha, beta, gamma), which are bound to each other by disulfide bonds into a cross-shaped molecule comprising one long and three short arms with globules at each end.</text>
</comment>
<comment type="caution">
    <text evidence="18">The sequence shown here is derived from an EMBL/GenBank/DDBJ whole genome shotgun (WGS) entry which is preliminary data.</text>
</comment>
<dbReference type="PRINTS" id="PR00011">
    <property type="entry name" value="EGFLAMININ"/>
</dbReference>
<keyword evidence="10 14" id="KW-1015">Disulfide bond</keyword>
<feature type="disulfide bond" evidence="14">
    <location>
        <begin position="423"/>
        <end position="435"/>
    </location>
</feature>
<evidence type="ECO:0000256" key="11">
    <source>
        <dbReference type="ARBA" id="ARBA00023180"/>
    </source>
</evidence>
<dbReference type="GO" id="GO:0007155">
    <property type="term" value="P:cell adhesion"/>
    <property type="evidence" value="ECO:0007669"/>
    <property type="project" value="UniProtKB-KW"/>
</dbReference>
<evidence type="ECO:0000256" key="12">
    <source>
        <dbReference type="ARBA" id="ARBA00023292"/>
    </source>
</evidence>
<evidence type="ECO:0000259" key="16">
    <source>
        <dbReference type="PROSITE" id="PS50027"/>
    </source>
</evidence>
<dbReference type="GO" id="GO:0005604">
    <property type="term" value="C:basement membrane"/>
    <property type="evidence" value="ECO:0007669"/>
    <property type="project" value="UniProtKB-SubCell"/>
</dbReference>
<dbReference type="CDD" id="cd06503">
    <property type="entry name" value="ATP-synt_Fo_b"/>
    <property type="match status" value="1"/>
</dbReference>
<evidence type="ECO:0000256" key="13">
    <source>
        <dbReference type="ARBA" id="ARBA00065619"/>
    </source>
</evidence>
<feature type="coiled-coil region" evidence="15">
    <location>
        <begin position="618"/>
        <end position="842"/>
    </location>
</feature>
<feature type="disulfide bond" evidence="14">
    <location>
        <begin position="1122"/>
        <end position="1134"/>
    </location>
</feature>
<feature type="coiled-coil region" evidence="15">
    <location>
        <begin position="1624"/>
        <end position="1651"/>
    </location>
</feature>
<evidence type="ECO:0000256" key="3">
    <source>
        <dbReference type="ARBA" id="ARBA00022525"/>
    </source>
</evidence>
<dbReference type="InterPro" id="IPR056863">
    <property type="entry name" value="LMN_ATRN_NET-like_EGF"/>
</dbReference>
<feature type="coiled-coil region" evidence="15">
    <location>
        <begin position="871"/>
        <end position="1003"/>
    </location>
</feature>